<evidence type="ECO:0000256" key="3">
    <source>
        <dbReference type="ARBA" id="ARBA00022741"/>
    </source>
</evidence>
<feature type="domain" description="AAA+ ATPase" evidence="9">
    <location>
        <begin position="316"/>
        <end position="443"/>
    </location>
</feature>
<dbReference type="GO" id="GO:0005524">
    <property type="term" value="F:ATP binding"/>
    <property type="evidence" value="ECO:0007669"/>
    <property type="project" value="UniProtKB-KW"/>
</dbReference>
<evidence type="ECO:0000313" key="11">
    <source>
        <dbReference type="Proteomes" id="UP000053660"/>
    </source>
</evidence>
<keyword evidence="7" id="KW-0131">Cell cycle</keyword>
<accession>A0A0B1TBF5</accession>
<dbReference type="EMBL" id="KN550148">
    <property type="protein sequence ID" value="KHJ94913.1"/>
    <property type="molecule type" value="Genomic_DNA"/>
</dbReference>
<evidence type="ECO:0000259" key="9">
    <source>
        <dbReference type="SMART" id="SM00382"/>
    </source>
</evidence>
<dbReference type="PANTHER" id="PTHR46765:SF1">
    <property type="entry name" value="P-LOOP CONTAINING NUCLEOSIDE TRIPHOSPHATE HYDROLASES SUPERFAMILY PROTEIN"/>
    <property type="match status" value="1"/>
</dbReference>
<dbReference type="InterPro" id="IPR003959">
    <property type="entry name" value="ATPase_AAA_core"/>
</dbReference>
<dbReference type="SMART" id="SM00382">
    <property type="entry name" value="AAA"/>
    <property type="match status" value="1"/>
</dbReference>
<dbReference type="Proteomes" id="UP000053660">
    <property type="component" value="Unassembled WGS sequence"/>
</dbReference>
<dbReference type="InterPro" id="IPR053016">
    <property type="entry name" value="CTF18-RFC_complex"/>
</dbReference>
<evidence type="ECO:0000256" key="8">
    <source>
        <dbReference type="ARBA" id="ARBA00043975"/>
    </source>
</evidence>
<dbReference type="InterPro" id="IPR003593">
    <property type="entry name" value="AAA+_ATPase"/>
</dbReference>
<evidence type="ECO:0000256" key="2">
    <source>
        <dbReference type="ARBA" id="ARBA00022705"/>
    </source>
</evidence>
<dbReference type="Gene3D" id="3.40.50.300">
    <property type="entry name" value="P-loop containing nucleotide triphosphate hydrolases"/>
    <property type="match status" value="1"/>
</dbReference>
<comment type="subcellular location">
    <subcellularLocation>
        <location evidence="1">Nucleus</location>
    </subcellularLocation>
</comment>
<dbReference type="AlphaFoldDB" id="A0A0B1TBF5"/>
<name>A0A0B1TBF5_OESDE</name>
<organism evidence="10 11">
    <name type="scientific">Oesophagostomum dentatum</name>
    <name type="common">Nodular worm</name>
    <dbReference type="NCBI Taxonomy" id="61180"/>
    <lineage>
        <taxon>Eukaryota</taxon>
        <taxon>Metazoa</taxon>
        <taxon>Ecdysozoa</taxon>
        <taxon>Nematoda</taxon>
        <taxon>Chromadorea</taxon>
        <taxon>Rhabditida</taxon>
        <taxon>Rhabditina</taxon>
        <taxon>Rhabditomorpha</taxon>
        <taxon>Strongyloidea</taxon>
        <taxon>Strongylidae</taxon>
        <taxon>Oesophagostomum</taxon>
    </lineage>
</organism>
<keyword evidence="11" id="KW-1185">Reference proteome</keyword>
<dbReference type="GO" id="GO:0006260">
    <property type="term" value="P:DNA replication"/>
    <property type="evidence" value="ECO:0007669"/>
    <property type="project" value="UniProtKB-KW"/>
</dbReference>
<evidence type="ECO:0000256" key="1">
    <source>
        <dbReference type="ARBA" id="ARBA00004123"/>
    </source>
</evidence>
<dbReference type="CDD" id="cd00009">
    <property type="entry name" value="AAA"/>
    <property type="match status" value="1"/>
</dbReference>
<keyword evidence="5" id="KW-0238">DNA-binding</keyword>
<gene>
    <name evidence="10" type="ORF">OESDEN_05149</name>
</gene>
<sequence>MDDEDFNVISQLDDAELAYPWVYLWFEKFSKILLGFLNLKIALFRDDDNEPSASTTAVVNALNETGQRKRRLIDDDPFKMPPDEVFTHPIDWHMRMPLTLEEHENARGKRINDELIANRLLHRIAQARVKRMRAMREQYDATQHPVSDEELEKEKQIMETPPIDGSAWLGVNSDENDERFYIRYIRRPRVPRAANEGANKVRTEILNRQWERLKDEIEAVKVNKARLLAAREERQRTATDNTEEPVNGSSMWVNKYAPKAYTDLLSDDGINRTLMSWVKLWDECVFKRKIVNMPKAGSLKDKDLLTLDAGKLRRPTHKIALLSGPAGLGKTTLANIVARQAGYAVVELNASDSRNVPDFEKALEGAVRTSRTITQGTRPNCLILDEIDGAPVEAIRYLVKAVQATGKKAIRRPIICICNNMYTPALRELRAIAVNVQVTPTSKERLIERLTTIAELEEVRVDRFALQRLVELCQCDVRFSINTLQFVSILAKKQHRYVTGEDIQKAVEREKVGSSSIFENWSTMLDFTHHFDKKGVLKALSERLQLVERVAFERGDERFVSGLYESYLGVNLPMKTIRMGTEAFIYYDRIMLAVNEKQDYVLMKYIPVFYMLLHAAVATHTRAKLRFPQLEQSANQRRRESQETLATVQCGLLGRHSPSALIFDVLPLLVQIVQPPIKAMNQQLYSSRELEQINSVVHIMADYHLTYSPTVINLQAQYLFQPPIDILTMFPITDESCRCLLSNSVRQMISHKITLFLATGKSGDENAPPKTNTALIKEMVANAQEAKPAQTGTPKPLFYKFNTGCSTAVKRTVRMHQLLG</sequence>
<dbReference type="Pfam" id="PF00004">
    <property type="entry name" value="AAA"/>
    <property type="match status" value="1"/>
</dbReference>
<dbReference type="GO" id="GO:0005634">
    <property type="term" value="C:nucleus"/>
    <property type="evidence" value="ECO:0007669"/>
    <property type="project" value="UniProtKB-SubCell"/>
</dbReference>
<reference evidence="10 11" key="1">
    <citation type="submission" date="2014-03" db="EMBL/GenBank/DDBJ databases">
        <title>Draft genome of the hookworm Oesophagostomum dentatum.</title>
        <authorList>
            <person name="Mitreva M."/>
        </authorList>
    </citation>
    <scope>NUCLEOTIDE SEQUENCE [LARGE SCALE GENOMIC DNA]</scope>
    <source>
        <strain evidence="10 11">OD-Hann</strain>
    </source>
</reference>
<dbReference type="InterPro" id="IPR027417">
    <property type="entry name" value="P-loop_NTPase"/>
</dbReference>
<dbReference type="GO" id="GO:0003677">
    <property type="term" value="F:DNA binding"/>
    <property type="evidence" value="ECO:0007669"/>
    <property type="project" value="UniProtKB-KW"/>
</dbReference>
<dbReference type="Gene3D" id="1.10.8.60">
    <property type="match status" value="1"/>
</dbReference>
<dbReference type="OrthoDB" id="2195431at2759"/>
<evidence type="ECO:0000256" key="7">
    <source>
        <dbReference type="ARBA" id="ARBA00023306"/>
    </source>
</evidence>
<keyword evidence="6" id="KW-0539">Nucleus</keyword>
<evidence type="ECO:0000256" key="6">
    <source>
        <dbReference type="ARBA" id="ARBA00023242"/>
    </source>
</evidence>
<dbReference type="GO" id="GO:0016887">
    <property type="term" value="F:ATP hydrolysis activity"/>
    <property type="evidence" value="ECO:0007669"/>
    <property type="project" value="InterPro"/>
</dbReference>
<evidence type="ECO:0000313" key="10">
    <source>
        <dbReference type="EMBL" id="KHJ94913.1"/>
    </source>
</evidence>
<dbReference type="InterPro" id="IPR047854">
    <property type="entry name" value="RFC_lid"/>
</dbReference>
<dbReference type="PANTHER" id="PTHR46765">
    <property type="entry name" value="P-LOOP CONTAINING NUCLEOSIDE TRIPHOSPHATE HYDROLASES SUPERFAMILY PROTEIN"/>
    <property type="match status" value="1"/>
</dbReference>
<proteinExistence type="inferred from homology"/>
<keyword evidence="2" id="KW-0235">DNA replication</keyword>
<dbReference type="CDD" id="cd18140">
    <property type="entry name" value="HLD_clamp_RFC"/>
    <property type="match status" value="1"/>
</dbReference>
<evidence type="ECO:0000256" key="5">
    <source>
        <dbReference type="ARBA" id="ARBA00023125"/>
    </source>
</evidence>
<protein>
    <recommendedName>
        <fullName evidence="9">AAA+ ATPase domain-containing protein</fullName>
    </recommendedName>
</protein>
<evidence type="ECO:0000256" key="4">
    <source>
        <dbReference type="ARBA" id="ARBA00022840"/>
    </source>
</evidence>
<keyword evidence="4" id="KW-0067">ATP-binding</keyword>
<comment type="similarity">
    <text evidence="8">Belongs to the activator 1 small subunits family. CTF18 subfamily.</text>
</comment>
<keyword evidence="3" id="KW-0547">Nucleotide-binding</keyword>
<dbReference type="SUPFAM" id="SSF52540">
    <property type="entry name" value="P-loop containing nucleoside triphosphate hydrolases"/>
    <property type="match status" value="1"/>
</dbReference>